<accession>A0AAE9WBJ1</accession>
<sequence length="485" mass="56060">MKRENNEAYDKFLSWLTQNNFYISSKIQITENSVAGRGIVSLQIISPPELLASFSKAIVLSPKNSYFSPLLSKLCYKAGVPSYPAQSDPLANVRLTLAFILEKSLGDKSFWKPYLDTLDEAAIPDSILLWGHDQLRFKGTNVYEKTNNVLKIYYEQYKEIVLPFFKECTSLPKSGPSWLDYLRACILTQSRCFYIDDYHKLSLVPFCDIFNHQSNPEIAFLECSNLITDSSSNYEPTDDFLCNFTLNSVVHKGDEIFNCFGSFCVDELLIQYGFLDPTCEIWQVDLERTIRSLFKEAFCKWKKYFDFESPYDPHSENCKLALEESSNHSRNLLSRHHKSLCIFSTLGPSFAMFSFICFLTYNSYVDRYPTTASLLPFSKLEKSLWNYHIEILGSREPKVEQELMTIYAEILKTLGSIYELRKSQYENGGLSASDYKFLLDNSSLEHESRALITIKVFYYELLLLESEHQRCIEIQSNLSRAKNES</sequence>
<dbReference type="PANTHER" id="PTHR13271">
    <property type="entry name" value="UNCHARACTERIZED PUTATIVE METHYLTRANSFERASE"/>
    <property type="match status" value="1"/>
</dbReference>
<dbReference type="RefSeq" id="XP_056037413.1">
    <property type="nucleotide sequence ID" value="XM_056182368.1"/>
</dbReference>
<dbReference type="Proteomes" id="UP001212411">
    <property type="component" value="Chromosome 2"/>
</dbReference>
<dbReference type="InterPro" id="IPR046341">
    <property type="entry name" value="SET_dom_sf"/>
</dbReference>
<dbReference type="PROSITE" id="PS50280">
    <property type="entry name" value="SET"/>
    <property type="match status" value="1"/>
</dbReference>
<dbReference type="KEGG" id="som:SOMG_03578"/>
<dbReference type="GO" id="GO:0016279">
    <property type="term" value="F:protein-lysine N-methyltransferase activity"/>
    <property type="evidence" value="ECO:0007669"/>
    <property type="project" value="TreeGrafter"/>
</dbReference>
<dbReference type="AlphaFoldDB" id="A0AAE9WBJ1"/>
<dbReference type="GeneID" id="80877057"/>
<dbReference type="Gene3D" id="3.90.1410.10">
    <property type="entry name" value="set domain protein methyltransferase, domain 1"/>
    <property type="match status" value="1"/>
</dbReference>
<dbReference type="InterPro" id="IPR001214">
    <property type="entry name" value="SET_dom"/>
</dbReference>
<organism evidence="2 3">
    <name type="scientific">Schizosaccharomyces osmophilus</name>
    <dbReference type="NCBI Taxonomy" id="2545709"/>
    <lineage>
        <taxon>Eukaryota</taxon>
        <taxon>Fungi</taxon>
        <taxon>Dikarya</taxon>
        <taxon>Ascomycota</taxon>
        <taxon>Taphrinomycotina</taxon>
        <taxon>Schizosaccharomycetes</taxon>
        <taxon>Schizosaccharomycetales</taxon>
        <taxon>Schizosaccharomycetaceae</taxon>
        <taxon>Schizosaccharomyces</taxon>
    </lineage>
</organism>
<dbReference type="GO" id="GO:0005634">
    <property type="term" value="C:nucleus"/>
    <property type="evidence" value="ECO:0007669"/>
    <property type="project" value="TreeGrafter"/>
</dbReference>
<keyword evidence="2" id="KW-0808">Transferase</keyword>
<dbReference type="InterPro" id="IPR050600">
    <property type="entry name" value="SETD3_SETD6_MTase"/>
</dbReference>
<dbReference type="EMBL" id="CP115612">
    <property type="protein sequence ID" value="WBW73170.1"/>
    <property type="molecule type" value="Genomic_DNA"/>
</dbReference>
<reference evidence="2 3" key="1">
    <citation type="journal article" date="2023" name="G3 (Bethesda)">
        <title>A high-quality reference genome for the fission yeast Schizosaccharomyces osmophilus.</title>
        <authorList>
            <person name="Jia G.S."/>
            <person name="Zhang W.C."/>
            <person name="Liang Y."/>
            <person name="Liu X.H."/>
            <person name="Rhind N."/>
            <person name="Pidoux A."/>
            <person name="Brysch-Herzberg M."/>
            <person name="Du L.L."/>
        </authorList>
    </citation>
    <scope>NUCLEOTIDE SEQUENCE [LARGE SCALE GENOMIC DNA]</scope>
    <source>
        <strain evidence="2 3">CBS 15793</strain>
    </source>
</reference>
<gene>
    <name evidence="2" type="ORF">SOMG_03578</name>
</gene>
<dbReference type="GO" id="GO:0032259">
    <property type="term" value="P:methylation"/>
    <property type="evidence" value="ECO:0007669"/>
    <property type="project" value="UniProtKB-KW"/>
</dbReference>
<keyword evidence="3" id="KW-1185">Reference proteome</keyword>
<evidence type="ECO:0000313" key="3">
    <source>
        <dbReference type="Proteomes" id="UP001212411"/>
    </source>
</evidence>
<feature type="domain" description="SET" evidence="1">
    <location>
        <begin position="25"/>
        <end position="261"/>
    </location>
</feature>
<keyword evidence="2" id="KW-0489">Methyltransferase</keyword>
<evidence type="ECO:0000313" key="2">
    <source>
        <dbReference type="EMBL" id="WBW73170.1"/>
    </source>
</evidence>
<dbReference type="PANTHER" id="PTHR13271:SF34">
    <property type="entry name" value="N-LYSINE METHYLTRANSFERASE SETD6"/>
    <property type="match status" value="1"/>
</dbReference>
<protein>
    <submittedName>
        <fullName evidence="2">Ribosomal lysine methyltransferase, SETD6-like protein</fullName>
    </submittedName>
</protein>
<dbReference type="CDD" id="cd10527">
    <property type="entry name" value="SET_LSMT"/>
    <property type="match status" value="1"/>
</dbReference>
<evidence type="ECO:0000259" key="1">
    <source>
        <dbReference type="PROSITE" id="PS50280"/>
    </source>
</evidence>
<name>A0AAE9WBJ1_9SCHI</name>
<proteinExistence type="predicted"/>
<dbReference type="SUPFAM" id="SSF82199">
    <property type="entry name" value="SET domain"/>
    <property type="match status" value="1"/>
</dbReference>